<feature type="transmembrane region" description="Helical" evidence="3">
    <location>
        <begin position="121"/>
        <end position="143"/>
    </location>
</feature>
<feature type="transmembrane region" description="Helical" evidence="3">
    <location>
        <begin position="31"/>
        <end position="56"/>
    </location>
</feature>
<evidence type="ECO:0000313" key="4">
    <source>
        <dbReference type="EMBL" id="SCU84766.1"/>
    </source>
</evidence>
<dbReference type="AlphaFoldDB" id="A0A1G4J4Q3"/>
<feature type="transmembrane region" description="Helical" evidence="3">
    <location>
        <begin position="335"/>
        <end position="354"/>
    </location>
</feature>
<dbReference type="Gene3D" id="1.20.1250.20">
    <property type="entry name" value="MFS general substrate transporter like domains"/>
    <property type="match status" value="2"/>
</dbReference>
<reference evidence="4 5" key="1">
    <citation type="submission" date="2016-03" db="EMBL/GenBank/DDBJ databases">
        <authorList>
            <person name="Devillers H."/>
        </authorList>
    </citation>
    <scope>NUCLEOTIDE SEQUENCE [LARGE SCALE GENOMIC DNA]</scope>
    <source>
        <strain evidence="4">CBS 10888</strain>
    </source>
</reference>
<feature type="transmembrane region" description="Helical" evidence="3">
    <location>
        <begin position="404"/>
        <end position="426"/>
    </location>
</feature>
<dbReference type="InterPro" id="IPR036259">
    <property type="entry name" value="MFS_trans_sf"/>
</dbReference>
<feature type="transmembrane region" description="Helical" evidence="3">
    <location>
        <begin position="155"/>
        <end position="175"/>
    </location>
</feature>
<accession>A0A1G4J4Q3</accession>
<feature type="transmembrane region" description="Helical" evidence="3">
    <location>
        <begin position="374"/>
        <end position="392"/>
    </location>
</feature>
<dbReference type="PANTHER" id="PTHR11360">
    <property type="entry name" value="MONOCARBOXYLATE TRANSPORTER"/>
    <property type="match status" value="1"/>
</dbReference>
<name>A0A1G4J4Q3_9SACH</name>
<keyword evidence="3" id="KW-0812">Transmembrane</keyword>
<evidence type="ECO:0000256" key="3">
    <source>
        <dbReference type="SAM" id="Phobius"/>
    </source>
</evidence>
<dbReference type="GO" id="GO:0022857">
    <property type="term" value="F:transmembrane transporter activity"/>
    <property type="evidence" value="ECO:0007669"/>
    <property type="project" value="InterPro"/>
</dbReference>
<dbReference type="GO" id="GO:0016020">
    <property type="term" value="C:membrane"/>
    <property type="evidence" value="ECO:0007669"/>
    <property type="project" value="UniProtKB-SubCell"/>
</dbReference>
<dbReference type="InterPro" id="IPR011701">
    <property type="entry name" value="MFS"/>
</dbReference>
<dbReference type="Proteomes" id="UP000190274">
    <property type="component" value="Chromosome D"/>
</dbReference>
<comment type="subcellular location">
    <subcellularLocation>
        <location evidence="1">Membrane</location>
        <topology evidence="1">Multi-pass membrane protein</topology>
    </subcellularLocation>
</comment>
<dbReference type="PANTHER" id="PTHR11360:SF177">
    <property type="entry name" value="RIBOFLAVIN TRANSPORTER MCH5"/>
    <property type="match status" value="1"/>
</dbReference>
<evidence type="ECO:0000256" key="1">
    <source>
        <dbReference type="ARBA" id="ARBA00004141"/>
    </source>
</evidence>
<evidence type="ECO:0000313" key="5">
    <source>
        <dbReference type="Proteomes" id="UP000190274"/>
    </source>
</evidence>
<dbReference type="GO" id="GO:0032218">
    <property type="term" value="P:riboflavin transport"/>
    <property type="evidence" value="ECO:0007669"/>
    <property type="project" value="TreeGrafter"/>
</dbReference>
<protein>
    <submittedName>
        <fullName evidence="4">LADA_0D03664g1_1</fullName>
    </submittedName>
</protein>
<sequence>MSLAPKKESVDVLQLDAEVQFADGGWRAYSVVAGSCFGLISVFGMMNSVGAIQAYISNHQLHAVESSTISWIFALYVFFVYASSIFSGCYFDRNGCKSTKWVGFVLSTVGIFCLAECKETYQFILCLGVLYGAGSGILMTCYISSVATWFKQNRANALSIASIGGSIGGIVFPVMLRKLYSQLGYKWAIRILAFVLTACSTPSVLLARENPDVMKYDTRRHSFKEIALIYAKHSFDIRFLKDWKFLFCALGCCFAENGLMVIATYYPSYALSKGISESTSYTLITIVNTAGLLGRTSGYLADRYVGLIMILTICLFLMTVLALVVWLPFGHNLNVLYVFSAVYGVFCSSILSMVPASVGQVCKIEEFGRKFSMMYFMTALTSLWAFPTGGAILGDGTARDYNMLIVYCAVLTFVGCGCYVATRFLAVGAQRVKF</sequence>
<feature type="transmembrane region" description="Helical" evidence="3">
    <location>
        <begin position="68"/>
        <end position="91"/>
    </location>
</feature>
<proteinExistence type="inferred from homology"/>
<dbReference type="EMBL" id="LT598454">
    <property type="protein sequence ID" value="SCU84766.1"/>
    <property type="molecule type" value="Genomic_DNA"/>
</dbReference>
<keyword evidence="3" id="KW-1133">Transmembrane helix</keyword>
<feature type="transmembrane region" description="Helical" evidence="3">
    <location>
        <begin position="98"/>
        <end position="115"/>
    </location>
</feature>
<feature type="transmembrane region" description="Helical" evidence="3">
    <location>
        <begin position="187"/>
        <end position="207"/>
    </location>
</feature>
<comment type="similarity">
    <text evidence="2">Belongs to the major facilitator superfamily. Monocarboxylate porter (TC 2.A.1.13) family.</text>
</comment>
<keyword evidence="3" id="KW-0472">Membrane</keyword>
<feature type="transmembrane region" description="Helical" evidence="3">
    <location>
        <begin position="306"/>
        <end position="329"/>
    </location>
</feature>
<evidence type="ECO:0000256" key="2">
    <source>
        <dbReference type="ARBA" id="ARBA00006727"/>
    </source>
</evidence>
<dbReference type="OrthoDB" id="6509908at2759"/>
<organism evidence="4 5">
    <name type="scientific">Lachancea dasiensis</name>
    <dbReference type="NCBI Taxonomy" id="1072105"/>
    <lineage>
        <taxon>Eukaryota</taxon>
        <taxon>Fungi</taxon>
        <taxon>Dikarya</taxon>
        <taxon>Ascomycota</taxon>
        <taxon>Saccharomycotina</taxon>
        <taxon>Saccharomycetes</taxon>
        <taxon>Saccharomycetales</taxon>
        <taxon>Saccharomycetaceae</taxon>
        <taxon>Lachancea</taxon>
    </lineage>
</organism>
<dbReference type="Pfam" id="PF07690">
    <property type="entry name" value="MFS_1"/>
    <property type="match status" value="1"/>
</dbReference>
<gene>
    <name evidence="4" type="ORF">LADA_0D03664G</name>
</gene>
<dbReference type="InterPro" id="IPR050327">
    <property type="entry name" value="Proton-linked_MCT"/>
</dbReference>
<feature type="transmembrane region" description="Helical" evidence="3">
    <location>
        <begin position="278"/>
        <end position="294"/>
    </location>
</feature>
<dbReference type="SUPFAM" id="SSF103473">
    <property type="entry name" value="MFS general substrate transporter"/>
    <property type="match status" value="1"/>
</dbReference>
<keyword evidence="5" id="KW-1185">Reference proteome</keyword>
<feature type="transmembrane region" description="Helical" evidence="3">
    <location>
        <begin position="245"/>
        <end position="266"/>
    </location>
</feature>